<dbReference type="SMART" id="SM00267">
    <property type="entry name" value="GGDEF"/>
    <property type="match status" value="1"/>
</dbReference>
<dbReference type="NCBIfam" id="TIGR00254">
    <property type="entry name" value="GGDEF"/>
    <property type="match status" value="1"/>
</dbReference>
<dbReference type="SUPFAM" id="SSF55073">
    <property type="entry name" value="Nucleotide cyclase"/>
    <property type="match status" value="1"/>
</dbReference>
<sequence>MQGTILILDGVSTNRIMLKVQLSAAWYHVVQTDRLEGIGALLRRVRPDLILCAMTLPDGTAMDVKRALLADESLAGIPMIAIAGQNDHTARLSALESGIEDVLSQPYDDVVLLARVRSLIRAHAGLEELRQQSGARDMGFAEDTAAFRGPARIADIALVTQTPGTGAIWRSRLKGHVAHRIDLHRMEDIQHLLRDREPDVIVLELSDGTTGLRLLADLRARGSTRNAAILAIPNPANAHLAADALDRGADDVMPGGFALRELVLRLETLLLRKARADRYRSTLNARLQAALTDPMTGLSNRRHALPELDRILHEATETGQPFAVMLADLDHFKGINDRFGHPAGDAVLIETARRLRSQMRPGDLLARIGGEEFLIVLPGLSQTQALGAASRLCSRINGEPFVVPGQLRPVPVTTSIGLVTVAPAAGAAQLSAGELIAHADRALYRAKDTGRNRVSLADAAAA</sequence>
<comment type="caution">
    <text evidence="2">Lacks conserved residue(s) required for the propagation of feature annotation.</text>
</comment>
<dbReference type="GO" id="GO:0000160">
    <property type="term" value="P:phosphorelay signal transduction system"/>
    <property type="evidence" value="ECO:0007669"/>
    <property type="project" value="InterPro"/>
</dbReference>
<dbReference type="RefSeq" id="WP_011048452.1">
    <property type="nucleotide sequence ID" value="NZ_CP076685.1"/>
</dbReference>
<dbReference type="PROSITE" id="PS50887">
    <property type="entry name" value="GGDEF"/>
    <property type="match status" value="1"/>
</dbReference>
<organism evidence="5 6">
    <name type="scientific">Ruegeria pomeroyi</name>
    <dbReference type="NCBI Taxonomy" id="89184"/>
    <lineage>
        <taxon>Bacteria</taxon>
        <taxon>Pseudomonadati</taxon>
        <taxon>Pseudomonadota</taxon>
        <taxon>Alphaproteobacteria</taxon>
        <taxon>Rhodobacterales</taxon>
        <taxon>Roseobacteraceae</taxon>
        <taxon>Ruegeria</taxon>
    </lineage>
</organism>
<dbReference type="GO" id="GO:0005886">
    <property type="term" value="C:plasma membrane"/>
    <property type="evidence" value="ECO:0007669"/>
    <property type="project" value="TreeGrafter"/>
</dbReference>
<reference evidence="5 6" key="1">
    <citation type="journal article" date="2020" name="Proc. Natl. Acad. Sci. U.S.A.">
        <title>Ecological drivers of bacterial community assembly in synthetic phycospheres.</title>
        <authorList>
            <person name="Fu H."/>
            <person name="Uchimiya M."/>
            <person name="Gore J."/>
            <person name="Moran M.A."/>
        </authorList>
    </citation>
    <scope>NUCLEOTIDE SEQUENCE [LARGE SCALE GENOMIC DNA]</scope>
    <source>
        <strain evidence="5">HF-Din03</strain>
    </source>
</reference>
<proteinExistence type="predicted"/>
<evidence type="ECO:0000256" key="1">
    <source>
        <dbReference type="ARBA" id="ARBA00012528"/>
    </source>
</evidence>
<comment type="caution">
    <text evidence="5">The sequence shown here is derived from an EMBL/GenBank/DDBJ whole genome shotgun (WGS) entry which is preliminary data.</text>
</comment>
<dbReference type="AlphaFoldDB" id="A0A850LHQ9"/>
<dbReference type="GO" id="GO:0043709">
    <property type="term" value="P:cell adhesion involved in single-species biofilm formation"/>
    <property type="evidence" value="ECO:0007669"/>
    <property type="project" value="TreeGrafter"/>
</dbReference>
<feature type="domain" description="GGDEF" evidence="4">
    <location>
        <begin position="320"/>
        <end position="459"/>
    </location>
</feature>
<dbReference type="CDD" id="cd01949">
    <property type="entry name" value="GGDEF"/>
    <property type="match status" value="1"/>
</dbReference>
<dbReference type="PANTHER" id="PTHR45138">
    <property type="entry name" value="REGULATORY COMPONENTS OF SENSORY TRANSDUCTION SYSTEM"/>
    <property type="match status" value="1"/>
</dbReference>
<dbReference type="GO" id="GO:1902201">
    <property type="term" value="P:negative regulation of bacterial-type flagellum-dependent cell motility"/>
    <property type="evidence" value="ECO:0007669"/>
    <property type="project" value="TreeGrafter"/>
</dbReference>
<evidence type="ECO:0000259" key="3">
    <source>
        <dbReference type="PROSITE" id="PS50110"/>
    </source>
</evidence>
<dbReference type="InterPro" id="IPR001789">
    <property type="entry name" value="Sig_transdc_resp-reg_receiver"/>
</dbReference>
<dbReference type="PANTHER" id="PTHR45138:SF24">
    <property type="entry name" value="DIGUANYLATE CYCLASE DGCC-RELATED"/>
    <property type="match status" value="1"/>
</dbReference>
<dbReference type="InterPro" id="IPR000160">
    <property type="entry name" value="GGDEF_dom"/>
</dbReference>
<protein>
    <recommendedName>
        <fullName evidence="1">diguanylate cyclase</fullName>
        <ecNumber evidence="1">2.7.7.65</ecNumber>
    </recommendedName>
</protein>
<name>A0A850LHQ9_9RHOB</name>
<dbReference type="InterPro" id="IPR050469">
    <property type="entry name" value="Diguanylate_Cyclase"/>
</dbReference>
<dbReference type="EMBL" id="JABXIY010000030">
    <property type="protein sequence ID" value="NVK97644.1"/>
    <property type="molecule type" value="Genomic_DNA"/>
</dbReference>
<dbReference type="FunFam" id="3.30.70.270:FF:000001">
    <property type="entry name" value="Diguanylate cyclase domain protein"/>
    <property type="match status" value="1"/>
</dbReference>
<dbReference type="Pfam" id="PF00072">
    <property type="entry name" value="Response_reg"/>
    <property type="match status" value="1"/>
</dbReference>
<dbReference type="OMA" id="NDYFVYP"/>
<dbReference type="InterPro" id="IPR043128">
    <property type="entry name" value="Rev_trsase/Diguanyl_cyclase"/>
</dbReference>
<dbReference type="GO" id="GO:0052621">
    <property type="term" value="F:diguanylate cyclase activity"/>
    <property type="evidence" value="ECO:0007669"/>
    <property type="project" value="UniProtKB-EC"/>
</dbReference>
<dbReference type="Pfam" id="PF00990">
    <property type="entry name" value="GGDEF"/>
    <property type="match status" value="1"/>
</dbReference>
<evidence type="ECO:0000256" key="2">
    <source>
        <dbReference type="PROSITE-ProRule" id="PRU00169"/>
    </source>
</evidence>
<dbReference type="SMART" id="SM00448">
    <property type="entry name" value="REC"/>
    <property type="match status" value="1"/>
</dbReference>
<dbReference type="Proteomes" id="UP000565723">
    <property type="component" value="Unassembled WGS sequence"/>
</dbReference>
<gene>
    <name evidence="5" type="ORF">HW564_12000</name>
</gene>
<dbReference type="InterPro" id="IPR029787">
    <property type="entry name" value="Nucleotide_cyclase"/>
</dbReference>
<dbReference type="PROSITE" id="PS50110">
    <property type="entry name" value="RESPONSE_REGULATORY"/>
    <property type="match status" value="1"/>
</dbReference>
<feature type="domain" description="Response regulatory" evidence="3">
    <location>
        <begin position="4"/>
        <end position="120"/>
    </location>
</feature>
<evidence type="ECO:0000259" key="4">
    <source>
        <dbReference type="PROSITE" id="PS50887"/>
    </source>
</evidence>
<dbReference type="Gene3D" id="3.40.50.2300">
    <property type="match status" value="1"/>
</dbReference>
<dbReference type="SUPFAM" id="SSF52172">
    <property type="entry name" value="CheY-like"/>
    <property type="match status" value="2"/>
</dbReference>
<evidence type="ECO:0000313" key="5">
    <source>
        <dbReference type="EMBL" id="NVK97644.1"/>
    </source>
</evidence>
<dbReference type="InterPro" id="IPR011006">
    <property type="entry name" value="CheY-like_superfamily"/>
</dbReference>
<dbReference type="Gene3D" id="3.30.70.270">
    <property type="match status" value="1"/>
</dbReference>
<accession>A0A850LHQ9</accession>
<evidence type="ECO:0000313" key="6">
    <source>
        <dbReference type="Proteomes" id="UP000565723"/>
    </source>
</evidence>
<dbReference type="EC" id="2.7.7.65" evidence="1"/>